<proteinExistence type="predicted"/>
<dbReference type="RefSeq" id="WP_065079843.1">
    <property type="nucleotide sequence ID" value="NZ_LROS01000077.1"/>
</dbReference>
<dbReference type="GO" id="GO:1990238">
    <property type="term" value="F:double-stranded DNA endonuclease activity"/>
    <property type="evidence" value="ECO:0007669"/>
    <property type="project" value="TreeGrafter"/>
</dbReference>
<evidence type="ECO:0000259" key="1">
    <source>
        <dbReference type="Pfam" id="PF04754"/>
    </source>
</evidence>
<comment type="caution">
    <text evidence="2">The sequence shown here is derived from an EMBL/GenBank/DDBJ whole genome shotgun (WGS) entry which is preliminary data.</text>
</comment>
<gene>
    <name evidence="2" type="ORF">CLRAG_38240</name>
</gene>
<evidence type="ECO:0000313" key="3">
    <source>
        <dbReference type="Proteomes" id="UP000093954"/>
    </source>
</evidence>
<dbReference type="InterPro" id="IPR051699">
    <property type="entry name" value="Rpn/YhgA-like_nuclease"/>
</dbReference>
<dbReference type="Proteomes" id="UP000093954">
    <property type="component" value="Unassembled WGS sequence"/>
</dbReference>
<keyword evidence="3" id="KW-1185">Reference proteome</keyword>
<evidence type="ECO:0000313" key="2">
    <source>
        <dbReference type="EMBL" id="OBR89847.1"/>
    </source>
</evidence>
<dbReference type="PANTHER" id="PTHR34611">
    <property type="match status" value="1"/>
</dbReference>
<dbReference type="GO" id="GO:0006310">
    <property type="term" value="P:DNA recombination"/>
    <property type="evidence" value="ECO:0007669"/>
    <property type="project" value="TreeGrafter"/>
</dbReference>
<accession>A0A1A6AIF7</accession>
<feature type="domain" description="Transposase (putative) YhgA-like" evidence="1">
    <location>
        <begin position="9"/>
        <end position="110"/>
    </location>
</feature>
<name>A0A1A6AIF7_9CLOT</name>
<dbReference type="PANTHER" id="PTHR34611:SF2">
    <property type="entry name" value="INACTIVE RECOMBINATION-PROMOTING NUCLEASE-LIKE PROTEIN RPNE-RELATED"/>
    <property type="match status" value="1"/>
</dbReference>
<dbReference type="AlphaFoldDB" id="A0A1A6AIF7"/>
<reference evidence="2 3" key="1">
    <citation type="journal article" date="2012" name="Front. Microbiol.">
        <title>Draft Genome Sequence of the Virulent Strain 01-B526 of the Fish Pathogen Aeromonas salmonicida.</title>
        <authorList>
            <person name="Charette S.J."/>
            <person name="Brochu F."/>
            <person name="Boyle B."/>
            <person name="Filion G."/>
            <person name="Tanaka K.H."/>
            <person name="Derome N."/>
        </authorList>
    </citation>
    <scope>NUCLEOTIDE SEQUENCE [LARGE SCALE GENOMIC DNA]</scope>
    <source>
        <strain evidence="2 3">P11</strain>
    </source>
</reference>
<dbReference type="EMBL" id="LROS01000077">
    <property type="protein sequence ID" value="OBR89847.1"/>
    <property type="molecule type" value="Genomic_DNA"/>
</dbReference>
<sequence length="119" mass="14611">MPEGKIHHEHDVGYKYIFSHKYTFLELLRSFVKKDWVNLIKAEDLILIDKSYILEDFSEEESDIVYKVNLDGNDIVFYILLEFQSRVDYRMPMRLLFYIVEVWREILKNTSRRDQRRKD</sequence>
<organism evidence="2 3">
    <name type="scientific">Clostridium ragsdalei P11</name>
    <dbReference type="NCBI Taxonomy" id="1353534"/>
    <lineage>
        <taxon>Bacteria</taxon>
        <taxon>Bacillati</taxon>
        <taxon>Bacillota</taxon>
        <taxon>Clostridia</taxon>
        <taxon>Eubacteriales</taxon>
        <taxon>Clostridiaceae</taxon>
        <taxon>Clostridium</taxon>
    </lineage>
</organism>
<protein>
    <submittedName>
        <fullName evidence="2">Putative transposase, YhgA-like</fullName>
    </submittedName>
</protein>
<dbReference type="Pfam" id="PF04754">
    <property type="entry name" value="Transposase_31"/>
    <property type="match status" value="1"/>
</dbReference>
<dbReference type="PATRIC" id="fig|1353534.3.peg.3893"/>
<dbReference type="InterPro" id="IPR006842">
    <property type="entry name" value="Transposase_31"/>
</dbReference>